<feature type="coiled-coil region" evidence="1">
    <location>
        <begin position="431"/>
        <end position="458"/>
    </location>
</feature>
<dbReference type="SMART" id="SM00857">
    <property type="entry name" value="Resolvase"/>
    <property type="match status" value="1"/>
</dbReference>
<dbReference type="Proteomes" id="UP000617402">
    <property type="component" value="Unassembled WGS sequence"/>
</dbReference>
<comment type="caution">
    <text evidence="4">The sequence shown here is derived from an EMBL/GenBank/DDBJ whole genome shotgun (WGS) entry which is preliminary data.</text>
</comment>
<evidence type="ECO:0000259" key="3">
    <source>
        <dbReference type="PROSITE" id="PS51737"/>
    </source>
</evidence>
<dbReference type="PROSITE" id="PS51737">
    <property type="entry name" value="RECOMBINASE_DNA_BIND"/>
    <property type="match status" value="1"/>
</dbReference>
<name>A0ABR7SZX4_HELCL</name>
<dbReference type="Pfam" id="PF07508">
    <property type="entry name" value="Recombinase"/>
    <property type="match status" value="1"/>
</dbReference>
<dbReference type="Gene3D" id="3.90.1750.20">
    <property type="entry name" value="Putative Large Serine Recombinase, Chain B, Domain 2"/>
    <property type="match status" value="1"/>
</dbReference>
<dbReference type="InterPro" id="IPR036162">
    <property type="entry name" value="Resolvase-like_N_sf"/>
</dbReference>
<dbReference type="PROSITE" id="PS51736">
    <property type="entry name" value="RECOMBINASES_3"/>
    <property type="match status" value="1"/>
</dbReference>
<feature type="domain" description="Recombinase" evidence="3">
    <location>
        <begin position="165"/>
        <end position="289"/>
    </location>
</feature>
<dbReference type="Gene3D" id="3.40.50.1390">
    <property type="entry name" value="Resolvase, N-terminal catalytic domain"/>
    <property type="match status" value="1"/>
</dbReference>
<dbReference type="InterPro" id="IPR038109">
    <property type="entry name" value="DNA_bind_recomb_sf"/>
</dbReference>
<keyword evidence="1" id="KW-0175">Coiled coil</keyword>
<dbReference type="PANTHER" id="PTHR30461">
    <property type="entry name" value="DNA-INVERTASE FROM LAMBDOID PROPHAGE"/>
    <property type="match status" value="1"/>
</dbReference>
<dbReference type="RefSeq" id="WP_188038638.1">
    <property type="nucleotide sequence ID" value="NZ_JACVHF010000002.1"/>
</dbReference>
<evidence type="ECO:0000256" key="1">
    <source>
        <dbReference type="SAM" id="Coils"/>
    </source>
</evidence>
<dbReference type="InterPro" id="IPR050639">
    <property type="entry name" value="SSR_resolvase"/>
</dbReference>
<evidence type="ECO:0000313" key="5">
    <source>
        <dbReference type="Proteomes" id="UP000617402"/>
    </source>
</evidence>
<accession>A0ABR7SZX4</accession>
<gene>
    <name evidence="4" type="ORF">H1S01_02995</name>
</gene>
<dbReference type="CDD" id="cd00338">
    <property type="entry name" value="Ser_Recombinase"/>
    <property type="match status" value="1"/>
</dbReference>
<dbReference type="Pfam" id="PF00239">
    <property type="entry name" value="Resolvase"/>
    <property type="match status" value="1"/>
</dbReference>
<protein>
    <submittedName>
        <fullName evidence="4">Recombinase family protein</fullName>
    </submittedName>
</protein>
<sequence>MTSVQDIIKPGMRCAFYGRYSTDKQDYLLQLHSVEKFVENFKCRLVQKYTDGAVSSTKKKMDKREYLKNVLMDALDDKFDFIAVYKEDRLARDVIEHENIRRFLRDANKPIIITSNQTVYDESDILLRLLKDGLTSFEAARIRERTRDALEALLKKGRWAGGRPPFGYEYDKRTGKLGAKADQLELVKQIFSLYLSGVGCSSIAKHLPPNSNRGTPWTRSKVELVIKNPFYAGYIVWGKRSNRYSTSQQVDLDTPDESLVICKSPLIEPVITREEWERCWKLYNQRSSGEIDPHYFHTNFLLRDVVVCKHCNQKLGVDDQRTEVKRRLVGKRLYKCPNCEDVSADADLLEDKIKRNLINRLSYSDTVTLSAIKATNQNSLLEINETIERISEQIRDYSDKVRSLEFEIRTRMNRERNDTNNKIIEILTLYRIELTQKVEFAESQIQQLQARKSFIEKIEIRMLTGNP</sequence>
<dbReference type="PANTHER" id="PTHR30461:SF23">
    <property type="entry name" value="DNA RECOMBINASE-RELATED"/>
    <property type="match status" value="1"/>
</dbReference>
<keyword evidence="5" id="KW-1185">Reference proteome</keyword>
<dbReference type="InterPro" id="IPR011109">
    <property type="entry name" value="DNA_bind_recombinase_dom"/>
</dbReference>
<feature type="domain" description="Resolvase/invertase-type recombinase catalytic" evidence="2">
    <location>
        <begin position="13"/>
        <end position="157"/>
    </location>
</feature>
<evidence type="ECO:0000259" key="2">
    <source>
        <dbReference type="PROSITE" id="PS51736"/>
    </source>
</evidence>
<dbReference type="SUPFAM" id="SSF53041">
    <property type="entry name" value="Resolvase-like"/>
    <property type="match status" value="1"/>
</dbReference>
<dbReference type="InterPro" id="IPR006119">
    <property type="entry name" value="Resolv_N"/>
</dbReference>
<organism evidence="4 5">
    <name type="scientific">Heliobacterium chlorum</name>
    <dbReference type="NCBI Taxonomy" id="2698"/>
    <lineage>
        <taxon>Bacteria</taxon>
        <taxon>Bacillati</taxon>
        <taxon>Bacillota</taxon>
        <taxon>Clostridia</taxon>
        <taxon>Eubacteriales</taxon>
        <taxon>Heliobacteriaceae</taxon>
        <taxon>Heliobacterium</taxon>
    </lineage>
</organism>
<reference evidence="4 5" key="1">
    <citation type="submission" date="2020-07" db="EMBL/GenBank/DDBJ databases">
        <title>Draft whole-genome sequence of Heliobacterium chlorum DSM 3682, type strain.</title>
        <authorList>
            <person name="Kyndt J.A."/>
            <person name="Meyer T.E."/>
            <person name="Imhoff J.F."/>
        </authorList>
    </citation>
    <scope>NUCLEOTIDE SEQUENCE [LARGE SCALE GENOMIC DNA]</scope>
    <source>
        <strain evidence="4 5">DSM 3682</strain>
    </source>
</reference>
<feature type="coiled-coil region" evidence="1">
    <location>
        <begin position="380"/>
        <end position="407"/>
    </location>
</feature>
<proteinExistence type="predicted"/>
<evidence type="ECO:0000313" key="4">
    <source>
        <dbReference type="EMBL" id="MBC9783477.1"/>
    </source>
</evidence>
<dbReference type="EMBL" id="JACVHF010000002">
    <property type="protein sequence ID" value="MBC9783477.1"/>
    <property type="molecule type" value="Genomic_DNA"/>
</dbReference>